<dbReference type="OrthoDB" id="9805788at2"/>
<feature type="transmembrane region" description="Helical" evidence="8">
    <location>
        <begin position="351"/>
        <end position="368"/>
    </location>
</feature>
<reference evidence="9 10" key="1">
    <citation type="submission" date="2016-11" db="EMBL/GenBank/DDBJ databases">
        <authorList>
            <person name="Jaros S."/>
            <person name="Januszkiewicz K."/>
            <person name="Wedrychowicz H."/>
        </authorList>
    </citation>
    <scope>NUCLEOTIDE SEQUENCE [LARGE SCALE GENOMIC DNA]</scope>
    <source>
        <strain evidence="9 10">DSM 2631</strain>
    </source>
</reference>
<evidence type="ECO:0000256" key="5">
    <source>
        <dbReference type="ARBA" id="ARBA00022989"/>
    </source>
</evidence>
<dbReference type="PIRSF" id="PIRSF016636">
    <property type="entry name" value="AlgI_DltB"/>
    <property type="match status" value="1"/>
</dbReference>
<keyword evidence="10" id="KW-1185">Reference proteome</keyword>
<keyword evidence="7 9" id="KW-0012">Acyltransferase</keyword>
<comment type="similarity">
    <text evidence="2 7">Belongs to the membrane-bound acyltransferase family.</text>
</comment>
<dbReference type="InterPro" id="IPR028362">
    <property type="entry name" value="AlgI"/>
</dbReference>
<evidence type="ECO:0000256" key="2">
    <source>
        <dbReference type="ARBA" id="ARBA00010323"/>
    </source>
</evidence>
<feature type="transmembrane region" description="Helical" evidence="8">
    <location>
        <begin position="74"/>
        <end position="92"/>
    </location>
</feature>
<name>A0A1M4SZ69_9CLOT</name>
<dbReference type="PANTHER" id="PTHR13285">
    <property type="entry name" value="ACYLTRANSFERASE"/>
    <property type="match status" value="1"/>
</dbReference>
<keyword evidence="4 8" id="KW-0812">Transmembrane</keyword>
<sequence>MTLNSMMFFTIFFTFFPLYYISKKWKWVLLLLFNYYFYIIAMPSHVLTILITSISTYIAAIIIEKIKNPKYKKIFTGISILSFLFVLIYFKYSNFLLKSLGFTIDNKIKTLIAPIGISFYTLQVISYLVDVYKGKLKAEKHLGHLLIFVSFFGTILSGPIERAIDFLPQLKKKITLNFDLVFDGLKLVIEGLFLKVAVADKFGVFVDAIYNNPSQYKGYPLILATLLFGLQLYTDFNGYSLMAKGFSQMLGLKIMDNFNNPYFSKSIREFWRRWHISLSFWFRDYVYIPLGGKKVSTLRGCFNRLVVFTVSGLWHGANWTFILWGFLHGFYQSFSLVIHKLFPNKKSAPKLIQIIITYLLANFAWIFFRANTMSDGLYICKNLFRHIKPLNLHYLLNIITSKQLITFFILIIFIFILDYIKEKSIKLPLIVNIIIYTIMLLGILCLGNPSESSFIYFNF</sequence>
<evidence type="ECO:0000313" key="10">
    <source>
        <dbReference type="Proteomes" id="UP000184035"/>
    </source>
</evidence>
<gene>
    <name evidence="9" type="ORF">SAMN05443638_101247</name>
</gene>
<dbReference type="STRING" id="1533.SAMN05443638_101247"/>
<evidence type="ECO:0000256" key="4">
    <source>
        <dbReference type="ARBA" id="ARBA00022692"/>
    </source>
</evidence>
<accession>A0A1M4SZ69</accession>
<proteinExistence type="inferred from homology"/>
<dbReference type="PANTHER" id="PTHR13285:SF18">
    <property type="entry name" value="PROTEIN-CYSTEINE N-PALMITOYLTRANSFERASE RASP"/>
    <property type="match status" value="1"/>
</dbReference>
<evidence type="ECO:0000256" key="7">
    <source>
        <dbReference type="PIRNR" id="PIRNR016636"/>
    </source>
</evidence>
<comment type="subcellular location">
    <subcellularLocation>
        <location evidence="1">Cell membrane</location>
        <topology evidence="1">Multi-pass membrane protein</topology>
    </subcellularLocation>
</comment>
<evidence type="ECO:0000256" key="1">
    <source>
        <dbReference type="ARBA" id="ARBA00004651"/>
    </source>
</evidence>
<dbReference type="InterPro" id="IPR004299">
    <property type="entry name" value="MBOAT_fam"/>
</dbReference>
<dbReference type="GO" id="GO:0042121">
    <property type="term" value="P:alginic acid biosynthetic process"/>
    <property type="evidence" value="ECO:0007669"/>
    <property type="project" value="InterPro"/>
</dbReference>
<dbReference type="PIRSF" id="PIRSF500217">
    <property type="entry name" value="AlgI"/>
    <property type="match status" value="1"/>
</dbReference>
<feature type="transmembrane region" description="Helical" evidence="8">
    <location>
        <begin position="429"/>
        <end position="449"/>
    </location>
</feature>
<dbReference type="Proteomes" id="UP000184035">
    <property type="component" value="Unassembled WGS sequence"/>
</dbReference>
<keyword evidence="3 7" id="KW-1003">Cell membrane</keyword>
<feature type="transmembrane region" description="Helical" evidence="8">
    <location>
        <begin position="141"/>
        <end position="160"/>
    </location>
</feature>
<keyword evidence="7 9" id="KW-0808">Transferase</keyword>
<dbReference type="GO" id="GO:0005886">
    <property type="term" value="C:plasma membrane"/>
    <property type="evidence" value="ECO:0007669"/>
    <property type="project" value="UniProtKB-SubCell"/>
</dbReference>
<evidence type="ECO:0000256" key="8">
    <source>
        <dbReference type="SAM" id="Phobius"/>
    </source>
</evidence>
<organism evidence="9 10">
    <name type="scientific">Clostridium fallax</name>
    <dbReference type="NCBI Taxonomy" id="1533"/>
    <lineage>
        <taxon>Bacteria</taxon>
        <taxon>Bacillati</taxon>
        <taxon>Bacillota</taxon>
        <taxon>Clostridia</taxon>
        <taxon>Eubacteriales</taxon>
        <taxon>Clostridiaceae</taxon>
        <taxon>Clostridium</taxon>
    </lineage>
</organism>
<feature type="transmembrane region" description="Helical" evidence="8">
    <location>
        <begin position="112"/>
        <end position="129"/>
    </location>
</feature>
<feature type="transmembrane region" description="Helical" evidence="8">
    <location>
        <begin position="35"/>
        <end position="62"/>
    </location>
</feature>
<dbReference type="GO" id="GO:0016746">
    <property type="term" value="F:acyltransferase activity"/>
    <property type="evidence" value="ECO:0007669"/>
    <property type="project" value="UniProtKB-KW"/>
</dbReference>
<dbReference type="AlphaFoldDB" id="A0A1M4SZ69"/>
<keyword evidence="5 8" id="KW-1133">Transmembrane helix</keyword>
<dbReference type="RefSeq" id="WP_083573419.1">
    <property type="nucleotide sequence ID" value="NZ_FQVM01000001.1"/>
</dbReference>
<evidence type="ECO:0000256" key="3">
    <source>
        <dbReference type="ARBA" id="ARBA00022475"/>
    </source>
</evidence>
<feature type="transmembrane region" description="Helical" evidence="8">
    <location>
        <begin position="7"/>
        <end position="23"/>
    </location>
</feature>
<feature type="transmembrane region" description="Helical" evidence="8">
    <location>
        <begin position="218"/>
        <end position="234"/>
    </location>
</feature>
<protein>
    <submittedName>
        <fullName evidence="9">D-alanyl-lipoteichoic acid acyltransferase DltB, MBOAT superfamily</fullName>
    </submittedName>
</protein>
<dbReference type="EMBL" id="FQVM01000001">
    <property type="protein sequence ID" value="SHE37444.1"/>
    <property type="molecule type" value="Genomic_DNA"/>
</dbReference>
<evidence type="ECO:0000256" key="6">
    <source>
        <dbReference type="ARBA" id="ARBA00023136"/>
    </source>
</evidence>
<keyword evidence="6 7" id="KW-0472">Membrane</keyword>
<dbReference type="Pfam" id="PF03062">
    <property type="entry name" value="MBOAT"/>
    <property type="match status" value="1"/>
</dbReference>
<dbReference type="InterPro" id="IPR051085">
    <property type="entry name" value="MB_O-acyltransferase"/>
</dbReference>
<evidence type="ECO:0000313" key="9">
    <source>
        <dbReference type="EMBL" id="SHE37444.1"/>
    </source>
</evidence>
<dbReference type="InterPro" id="IPR024194">
    <property type="entry name" value="Ac/AlaTfrase_AlgI/DltB"/>
</dbReference>
<feature type="transmembrane region" description="Helical" evidence="8">
    <location>
        <begin position="394"/>
        <end position="417"/>
    </location>
</feature>